<reference evidence="2" key="1">
    <citation type="submission" date="2020-07" db="EMBL/GenBank/DDBJ databases">
        <authorList>
            <person name="Lin J."/>
        </authorList>
    </citation>
    <scope>NUCLEOTIDE SEQUENCE</scope>
</reference>
<dbReference type="EMBL" id="LR862147">
    <property type="protein sequence ID" value="CAD1829368.1"/>
    <property type="molecule type" value="Genomic_DNA"/>
</dbReference>
<organism evidence="2">
    <name type="scientific">Ananas comosus var. bracteatus</name>
    <name type="common">red pineapple</name>
    <dbReference type="NCBI Taxonomy" id="296719"/>
    <lineage>
        <taxon>Eukaryota</taxon>
        <taxon>Viridiplantae</taxon>
        <taxon>Streptophyta</taxon>
        <taxon>Embryophyta</taxon>
        <taxon>Tracheophyta</taxon>
        <taxon>Spermatophyta</taxon>
        <taxon>Magnoliopsida</taxon>
        <taxon>Liliopsida</taxon>
        <taxon>Poales</taxon>
        <taxon>Bromeliaceae</taxon>
        <taxon>Bromelioideae</taxon>
        <taxon>Ananas</taxon>
    </lineage>
</organism>
<evidence type="ECO:0000256" key="1">
    <source>
        <dbReference type="SAM" id="MobiDB-lite"/>
    </source>
</evidence>
<feature type="compositionally biased region" description="Pro residues" evidence="1">
    <location>
        <begin position="78"/>
        <end position="88"/>
    </location>
</feature>
<proteinExistence type="predicted"/>
<name>A0A6V7PFM4_ANACO</name>
<evidence type="ECO:0000313" key="2">
    <source>
        <dbReference type="EMBL" id="CAD1829368.1"/>
    </source>
</evidence>
<feature type="region of interest" description="Disordered" evidence="1">
    <location>
        <begin position="51"/>
        <end position="90"/>
    </location>
</feature>
<protein>
    <submittedName>
        <fullName evidence="2">Uncharacterized protein</fullName>
    </submittedName>
</protein>
<gene>
    <name evidence="2" type="ORF">CB5_LOCUS12579</name>
</gene>
<accession>A0A6V7PFM4</accession>
<dbReference type="AlphaFoldDB" id="A0A6V7PFM4"/>
<sequence length="132" mass="14410">METKGKAKSEVGFRVLRSGSGILVKDPGNPIIRDPCRTWITEILHPSLQIGRPIPKISHRRPSTQADPSSRTRIPVIALPPSPMPADPKNPARKLAVAVAYPGFGVARVGKKKVFTVEIEFTILAQIRGEQT</sequence>
<feature type="compositionally biased region" description="Polar residues" evidence="1">
    <location>
        <begin position="63"/>
        <end position="72"/>
    </location>
</feature>